<evidence type="ECO:0000256" key="3">
    <source>
        <dbReference type="ARBA" id="ARBA00022722"/>
    </source>
</evidence>
<evidence type="ECO:0000256" key="5">
    <source>
        <dbReference type="ARBA" id="ARBA00022801"/>
    </source>
</evidence>
<sequence>MYWQNHDKRILKKNNTLLKDVKRQPFAGIASPEPLKHSLSGNWLRRITMEHRLVYLVRDDQIRITQCRFHY</sequence>
<comment type="similarity">
    <text evidence="1">Belongs to the YoeB family.</text>
</comment>
<keyword evidence="5" id="KW-0378">Hydrolase</keyword>
<dbReference type="RefSeq" id="WP_163287185.1">
    <property type="nucleotide sequence ID" value="NZ_JAAGVY010000074.1"/>
</dbReference>
<keyword evidence="3" id="KW-0540">Nuclease</keyword>
<evidence type="ECO:0000313" key="8">
    <source>
        <dbReference type="Proteomes" id="UP000486602"/>
    </source>
</evidence>
<dbReference type="PANTHER" id="PTHR38039:SF1">
    <property type="entry name" value="TOXIN YOEB"/>
    <property type="match status" value="1"/>
</dbReference>
<keyword evidence="4" id="KW-0255">Endonuclease</keyword>
<evidence type="ECO:0000256" key="2">
    <source>
        <dbReference type="ARBA" id="ARBA00022649"/>
    </source>
</evidence>
<dbReference type="Proteomes" id="UP000486602">
    <property type="component" value="Unassembled WGS sequence"/>
</dbReference>
<evidence type="ECO:0000313" key="7">
    <source>
        <dbReference type="EMBL" id="NEN25735.1"/>
    </source>
</evidence>
<keyword evidence="2" id="KW-1277">Toxin-antitoxin system</keyword>
<proteinExistence type="inferred from homology"/>
<dbReference type="EMBL" id="JAAGVY010000074">
    <property type="protein sequence ID" value="NEN25735.1"/>
    <property type="molecule type" value="Genomic_DNA"/>
</dbReference>
<evidence type="ECO:0000256" key="6">
    <source>
        <dbReference type="ARBA" id="ARBA00030388"/>
    </source>
</evidence>
<dbReference type="GO" id="GO:0006401">
    <property type="term" value="P:RNA catabolic process"/>
    <property type="evidence" value="ECO:0007669"/>
    <property type="project" value="InterPro"/>
</dbReference>
<gene>
    <name evidence="7" type="ORF">G3O08_19785</name>
</gene>
<dbReference type="InterPro" id="IPR035093">
    <property type="entry name" value="RelE/ParE_toxin_dom_sf"/>
</dbReference>
<dbReference type="PANTHER" id="PTHR38039">
    <property type="entry name" value="TOXIN YOEB"/>
    <property type="match status" value="1"/>
</dbReference>
<dbReference type="SUPFAM" id="SSF143011">
    <property type="entry name" value="RelE-like"/>
    <property type="match status" value="1"/>
</dbReference>
<evidence type="ECO:0000256" key="4">
    <source>
        <dbReference type="ARBA" id="ARBA00022759"/>
    </source>
</evidence>
<dbReference type="GO" id="GO:0004519">
    <property type="term" value="F:endonuclease activity"/>
    <property type="evidence" value="ECO:0007669"/>
    <property type="project" value="UniProtKB-KW"/>
</dbReference>
<accession>A0A7K3WYI8</accession>
<dbReference type="AlphaFoldDB" id="A0A7K3WYI8"/>
<keyword evidence="8" id="KW-1185">Reference proteome</keyword>
<dbReference type="Gene3D" id="3.30.2310.20">
    <property type="entry name" value="RelE-like"/>
    <property type="match status" value="1"/>
</dbReference>
<dbReference type="GO" id="GO:0098795">
    <property type="term" value="P:global gene silencing by mRNA cleavage"/>
    <property type="evidence" value="ECO:0007669"/>
    <property type="project" value="TreeGrafter"/>
</dbReference>
<dbReference type="Pfam" id="PF06769">
    <property type="entry name" value="YoeB_toxin"/>
    <property type="match status" value="1"/>
</dbReference>
<protein>
    <recommendedName>
        <fullName evidence="6">Putative mRNA interferase YoeB</fullName>
    </recommendedName>
</protein>
<evidence type="ECO:0000256" key="1">
    <source>
        <dbReference type="ARBA" id="ARBA00008172"/>
    </source>
</evidence>
<dbReference type="GO" id="GO:0016787">
    <property type="term" value="F:hydrolase activity"/>
    <property type="evidence" value="ECO:0007669"/>
    <property type="project" value="UniProtKB-KW"/>
</dbReference>
<organism evidence="7 8">
    <name type="scientific">Cryomorpha ignava</name>
    <dbReference type="NCBI Taxonomy" id="101383"/>
    <lineage>
        <taxon>Bacteria</taxon>
        <taxon>Pseudomonadati</taxon>
        <taxon>Bacteroidota</taxon>
        <taxon>Flavobacteriia</taxon>
        <taxon>Flavobacteriales</taxon>
        <taxon>Cryomorphaceae</taxon>
        <taxon>Cryomorpha</taxon>
    </lineage>
</organism>
<dbReference type="InterPro" id="IPR009614">
    <property type="entry name" value="YoeB_toxin"/>
</dbReference>
<name>A0A7K3WYI8_9FLAO</name>
<dbReference type="NCBIfam" id="TIGR02116">
    <property type="entry name" value="toxin_Txe_YoeB"/>
    <property type="match status" value="1"/>
</dbReference>
<comment type="caution">
    <text evidence="7">The sequence shown here is derived from an EMBL/GenBank/DDBJ whole genome shotgun (WGS) entry which is preliminary data.</text>
</comment>
<reference evidence="7 8" key="1">
    <citation type="submission" date="2020-02" db="EMBL/GenBank/DDBJ databases">
        <title>Out from the shadows clarifying the taxonomy of the family Cryomorphaceae and related taxa by utilizing the GTDB taxonomic framework.</title>
        <authorList>
            <person name="Bowman J.P."/>
        </authorList>
    </citation>
    <scope>NUCLEOTIDE SEQUENCE [LARGE SCALE GENOMIC DNA]</scope>
    <source>
        <strain evidence="7 8">QSSC 1-22</strain>
    </source>
</reference>